<dbReference type="RefSeq" id="WP_124903438.1">
    <property type="nucleotide sequence ID" value="NZ_RQJP01000001.1"/>
</dbReference>
<keyword evidence="2" id="KW-1185">Reference proteome</keyword>
<dbReference type="OrthoDB" id="962741at2"/>
<comment type="caution">
    <text evidence="1">The sequence shown here is derived from an EMBL/GenBank/DDBJ whole genome shotgun (WGS) entry which is preliminary data.</text>
</comment>
<organism evidence="1 2">
    <name type="scientific">Larkinella knui</name>
    <dbReference type="NCBI Taxonomy" id="2025310"/>
    <lineage>
        <taxon>Bacteria</taxon>
        <taxon>Pseudomonadati</taxon>
        <taxon>Bacteroidota</taxon>
        <taxon>Cytophagia</taxon>
        <taxon>Cytophagales</taxon>
        <taxon>Spirosomataceae</taxon>
        <taxon>Larkinella</taxon>
    </lineage>
</organism>
<dbReference type="Proteomes" id="UP000274271">
    <property type="component" value="Unassembled WGS sequence"/>
</dbReference>
<proteinExistence type="predicted"/>
<sequence length="72" mass="8224">MKAISLLSMTLNVMSISRKFTTTKECPYCGRDQSAAERKPRSLLTKTLLFFVPNRTYRCLGCRKTFIKIGNS</sequence>
<dbReference type="AlphaFoldDB" id="A0A3P1CV62"/>
<evidence type="ECO:0000313" key="1">
    <source>
        <dbReference type="EMBL" id="RRB17138.1"/>
    </source>
</evidence>
<evidence type="ECO:0000313" key="2">
    <source>
        <dbReference type="Proteomes" id="UP000274271"/>
    </source>
</evidence>
<gene>
    <name evidence="1" type="ORF">EHT87_02330</name>
</gene>
<name>A0A3P1CV62_9BACT</name>
<reference evidence="1 2" key="1">
    <citation type="submission" date="2018-11" db="EMBL/GenBank/DDBJ databases">
        <authorList>
            <person name="Zhou Z."/>
            <person name="Wang G."/>
        </authorList>
    </citation>
    <scope>NUCLEOTIDE SEQUENCE [LARGE SCALE GENOMIC DNA]</scope>
    <source>
        <strain evidence="1 2">KCTC42998</strain>
    </source>
</reference>
<dbReference type="EMBL" id="RQJP01000001">
    <property type="protein sequence ID" value="RRB17138.1"/>
    <property type="molecule type" value="Genomic_DNA"/>
</dbReference>
<protein>
    <submittedName>
        <fullName evidence="1">Uncharacterized protein</fullName>
    </submittedName>
</protein>
<accession>A0A3P1CV62</accession>